<keyword evidence="2" id="KW-1185">Reference proteome</keyword>
<dbReference type="AlphaFoldDB" id="A0A1I7TTV6"/>
<evidence type="ECO:0000256" key="1">
    <source>
        <dbReference type="SAM" id="MobiDB-lite"/>
    </source>
</evidence>
<feature type="compositionally biased region" description="Polar residues" evidence="1">
    <location>
        <begin position="49"/>
        <end position="64"/>
    </location>
</feature>
<dbReference type="Proteomes" id="UP000095282">
    <property type="component" value="Unplaced"/>
</dbReference>
<organism evidence="2 3">
    <name type="scientific">Caenorhabditis tropicalis</name>
    <dbReference type="NCBI Taxonomy" id="1561998"/>
    <lineage>
        <taxon>Eukaryota</taxon>
        <taxon>Metazoa</taxon>
        <taxon>Ecdysozoa</taxon>
        <taxon>Nematoda</taxon>
        <taxon>Chromadorea</taxon>
        <taxon>Rhabditida</taxon>
        <taxon>Rhabditina</taxon>
        <taxon>Rhabditomorpha</taxon>
        <taxon>Rhabditoidea</taxon>
        <taxon>Rhabditidae</taxon>
        <taxon>Peloderinae</taxon>
        <taxon>Caenorhabditis</taxon>
    </lineage>
</organism>
<reference evidence="3" key="1">
    <citation type="submission" date="2016-11" db="UniProtKB">
        <authorList>
            <consortium name="WormBaseParasite"/>
        </authorList>
    </citation>
    <scope>IDENTIFICATION</scope>
</reference>
<evidence type="ECO:0000313" key="2">
    <source>
        <dbReference type="Proteomes" id="UP000095282"/>
    </source>
</evidence>
<accession>A0A1I7TTV6</accession>
<feature type="compositionally biased region" description="Pro residues" evidence="1">
    <location>
        <begin position="85"/>
        <end position="95"/>
    </location>
</feature>
<dbReference type="WBParaSite" id="Csp11.Scaffold629.g11727.t1">
    <property type="protein sequence ID" value="Csp11.Scaffold629.g11727.t1"/>
    <property type="gene ID" value="Csp11.Scaffold629.g11727"/>
</dbReference>
<sequence length="95" mass="10695">MISEKPPQGKPRSTSFRTEIVNGKRQIQCHSISLIHFQKGDLRSDDSSETAATRQSEKTISLPTEFQPLSLKGHLRSDDSSVNDRPPPPNRARNR</sequence>
<evidence type="ECO:0000313" key="3">
    <source>
        <dbReference type="WBParaSite" id="Csp11.Scaffold629.g11727.t1"/>
    </source>
</evidence>
<feature type="region of interest" description="Disordered" evidence="1">
    <location>
        <begin position="40"/>
        <end position="95"/>
    </location>
</feature>
<proteinExistence type="predicted"/>
<name>A0A1I7TTV6_9PELO</name>
<protein>
    <submittedName>
        <fullName evidence="3">Ovule protein</fullName>
    </submittedName>
</protein>